<feature type="non-terminal residue" evidence="2">
    <location>
        <position position="1"/>
    </location>
</feature>
<evidence type="ECO:0000313" key="2">
    <source>
        <dbReference type="EMBL" id="SBP82887.1"/>
    </source>
</evidence>
<reference evidence="2" key="1">
    <citation type="submission" date="2016-05" db="EMBL/GenBank/DDBJ databases">
        <authorList>
            <person name="Lavstsen T."/>
            <person name="Jespersen J.S."/>
        </authorList>
    </citation>
    <scope>NUCLEOTIDE SEQUENCE</scope>
    <source>
        <tissue evidence="2">Brain</tissue>
    </source>
</reference>
<reference evidence="2" key="2">
    <citation type="submission" date="2016-06" db="EMBL/GenBank/DDBJ databases">
        <title>The genome of a short-lived fish provides insights into sex chromosome evolution and the genetic control of aging.</title>
        <authorList>
            <person name="Reichwald K."/>
            <person name="Felder M."/>
            <person name="Petzold A."/>
            <person name="Koch P."/>
            <person name="Groth M."/>
            <person name="Platzer M."/>
        </authorList>
    </citation>
    <scope>NUCLEOTIDE SEQUENCE</scope>
    <source>
        <tissue evidence="2">Brain</tissue>
    </source>
</reference>
<feature type="non-terminal residue" evidence="2">
    <location>
        <position position="83"/>
    </location>
</feature>
<organism evidence="2">
    <name type="scientific">Nothobranchius kadleci</name>
    <name type="common">African annual killifish</name>
    <dbReference type="NCBI Taxonomy" id="1051664"/>
    <lineage>
        <taxon>Eukaryota</taxon>
        <taxon>Metazoa</taxon>
        <taxon>Chordata</taxon>
        <taxon>Craniata</taxon>
        <taxon>Vertebrata</taxon>
        <taxon>Euteleostomi</taxon>
        <taxon>Actinopterygii</taxon>
        <taxon>Neopterygii</taxon>
        <taxon>Teleostei</taxon>
        <taxon>Neoteleostei</taxon>
        <taxon>Acanthomorphata</taxon>
        <taxon>Ovalentaria</taxon>
        <taxon>Atherinomorphae</taxon>
        <taxon>Cyprinodontiformes</taxon>
        <taxon>Nothobranchiidae</taxon>
        <taxon>Nothobranchius</taxon>
    </lineage>
</organism>
<dbReference type="AlphaFoldDB" id="A0A1A8CSW2"/>
<feature type="compositionally biased region" description="Polar residues" evidence="1">
    <location>
        <begin position="1"/>
        <end position="15"/>
    </location>
</feature>
<gene>
    <name evidence="2" type="primary">Nfu_g_1_016579</name>
</gene>
<evidence type="ECO:0000256" key="1">
    <source>
        <dbReference type="SAM" id="MobiDB-lite"/>
    </source>
</evidence>
<proteinExistence type="predicted"/>
<name>A0A1A8CSW2_NOTKA</name>
<feature type="region of interest" description="Disordered" evidence="1">
    <location>
        <begin position="1"/>
        <end position="20"/>
    </location>
</feature>
<accession>A0A1A8CSW2</accession>
<protein>
    <submittedName>
        <fullName evidence="2">Uncharacterized protein</fullName>
    </submittedName>
</protein>
<dbReference type="EMBL" id="HADZ01018946">
    <property type="protein sequence ID" value="SBP82887.1"/>
    <property type="molecule type" value="Transcribed_RNA"/>
</dbReference>
<sequence>GHEKLSLNNKVTGTETPVGYFNMNQRTTRGYYRSKGSTLKNFKLTLHLTPTSLPFLAHRIYQTFTICTDKPTLPSENQPVTST</sequence>